<proteinExistence type="predicted"/>
<dbReference type="RefSeq" id="WP_306942825.1">
    <property type="nucleotide sequence ID" value="NZ_CP132976.1"/>
</dbReference>
<keyword evidence="1" id="KW-0732">Signal</keyword>
<dbReference type="Proteomes" id="UP001234798">
    <property type="component" value="Chromosome"/>
</dbReference>
<name>A0ABY9M010_9BURK</name>
<organism evidence="2 3">
    <name type="scientific">Achromobacter seleniivolatilans</name>
    <dbReference type="NCBI Taxonomy" id="3047478"/>
    <lineage>
        <taxon>Bacteria</taxon>
        <taxon>Pseudomonadati</taxon>
        <taxon>Pseudomonadota</taxon>
        <taxon>Betaproteobacteria</taxon>
        <taxon>Burkholderiales</taxon>
        <taxon>Alcaligenaceae</taxon>
        <taxon>Achromobacter</taxon>
    </lineage>
</organism>
<evidence type="ECO:0000313" key="3">
    <source>
        <dbReference type="Proteomes" id="UP001234798"/>
    </source>
</evidence>
<evidence type="ECO:0000256" key="1">
    <source>
        <dbReference type="SAM" id="SignalP"/>
    </source>
</evidence>
<dbReference type="InterPro" id="IPR011990">
    <property type="entry name" value="TPR-like_helical_dom_sf"/>
</dbReference>
<evidence type="ECO:0000313" key="2">
    <source>
        <dbReference type="EMBL" id="WMD20040.1"/>
    </source>
</evidence>
<feature type="signal peptide" evidence="1">
    <location>
        <begin position="1"/>
        <end position="28"/>
    </location>
</feature>
<dbReference type="Gene3D" id="1.25.40.10">
    <property type="entry name" value="Tetratricopeptide repeat domain"/>
    <property type="match status" value="1"/>
</dbReference>
<protein>
    <submittedName>
        <fullName evidence="2">Uncharacterized protein</fullName>
    </submittedName>
</protein>
<dbReference type="SUPFAM" id="SSF48452">
    <property type="entry name" value="TPR-like"/>
    <property type="match status" value="1"/>
</dbReference>
<sequence length="472" mass="52948">MILTQNRLYPLLLATALASTGISAPALSAEPVYDQKPATHASPAPLATPPDGMPQYGVGLYGRSLTLTLHNNRDGAPAPNTPYRLFLSGKGESIQDTPSQDGILHGVTDDQGRTAWVWTDKPHADEDFTLLRRIGDGGWGSFFQLNSSQDRSPLPAWPYIMTMNTRWGEQWVDLGYTTNQGGTAYFSHDIPATSISLSVDAPVTDNRKCFNELDAINRKFSQSDAEGATALIGAMQCADTPPQQLDLAHLLFMNGRAEEARTWLLKSRQWRFPESLKRPESSLVESRLNLERLLGMPDLALADSLLLQNRQAKQGHRRDTDDTDWANNTAYFLADFPDYLDDAETQVRASISKVGPRPYNQGTLGWILFLQGKAEEGLGMMHEAYRDLPRDQEMVADYGLALWQLGQQETATRLWNQAQKQCVWGRRMYDAMRETGYPHPYFQSVESDAVKAYRARCDQPWTKTKTQRTVWG</sequence>
<gene>
    <name evidence="2" type="ORF">RAS12_26065</name>
</gene>
<keyword evidence="3" id="KW-1185">Reference proteome</keyword>
<accession>A0ABY9M010</accession>
<feature type="chain" id="PRO_5047391949" evidence="1">
    <location>
        <begin position="29"/>
        <end position="472"/>
    </location>
</feature>
<dbReference type="EMBL" id="CP132976">
    <property type="protein sequence ID" value="WMD20040.1"/>
    <property type="molecule type" value="Genomic_DNA"/>
</dbReference>
<reference evidence="2 3" key="1">
    <citation type="submission" date="2023-08" db="EMBL/GenBank/DDBJ databases">
        <title>Achromobacter seleniivolatilans sp. nov., isolated from seleniferous soil.</title>
        <authorList>
            <person name="Zhang S."/>
            <person name="Li K."/>
            <person name="Peng J."/>
            <person name="Zhao Q."/>
            <person name="Wang H."/>
            <person name="Guo Y."/>
        </authorList>
    </citation>
    <scope>NUCLEOTIDE SEQUENCE [LARGE SCALE GENOMIC DNA]</scope>
    <source>
        <strain evidence="2 3">R39</strain>
    </source>
</reference>